<dbReference type="AlphaFoldDB" id="A0AAU9ILW5"/>
<keyword evidence="3" id="KW-1185">Reference proteome</keyword>
<evidence type="ECO:0000313" key="2">
    <source>
        <dbReference type="EMBL" id="CAG9314751.1"/>
    </source>
</evidence>
<accession>A0AAU9ILW5</accession>
<evidence type="ECO:0000256" key="1">
    <source>
        <dbReference type="SAM" id="MobiDB-lite"/>
    </source>
</evidence>
<organism evidence="2 3">
    <name type="scientific">Blepharisma stoltei</name>
    <dbReference type="NCBI Taxonomy" id="1481888"/>
    <lineage>
        <taxon>Eukaryota</taxon>
        <taxon>Sar</taxon>
        <taxon>Alveolata</taxon>
        <taxon>Ciliophora</taxon>
        <taxon>Postciliodesmatophora</taxon>
        <taxon>Heterotrichea</taxon>
        <taxon>Heterotrichida</taxon>
        <taxon>Blepharismidae</taxon>
        <taxon>Blepharisma</taxon>
    </lineage>
</organism>
<reference evidence="2" key="1">
    <citation type="submission" date="2021-09" db="EMBL/GenBank/DDBJ databases">
        <authorList>
            <consortium name="AG Swart"/>
            <person name="Singh M."/>
            <person name="Singh A."/>
            <person name="Seah K."/>
            <person name="Emmerich C."/>
        </authorList>
    </citation>
    <scope>NUCLEOTIDE SEQUENCE</scope>
    <source>
        <strain evidence="2">ATCC30299</strain>
    </source>
</reference>
<comment type="caution">
    <text evidence="2">The sequence shown here is derived from an EMBL/GenBank/DDBJ whole genome shotgun (WGS) entry which is preliminary data.</text>
</comment>
<feature type="region of interest" description="Disordered" evidence="1">
    <location>
        <begin position="67"/>
        <end position="87"/>
    </location>
</feature>
<feature type="compositionally biased region" description="Basic and acidic residues" evidence="1">
    <location>
        <begin position="67"/>
        <end position="76"/>
    </location>
</feature>
<dbReference type="Proteomes" id="UP001162131">
    <property type="component" value="Unassembled WGS sequence"/>
</dbReference>
<name>A0AAU9ILW5_9CILI</name>
<proteinExistence type="predicted"/>
<dbReference type="EMBL" id="CAJZBQ010000012">
    <property type="protein sequence ID" value="CAG9314751.1"/>
    <property type="molecule type" value="Genomic_DNA"/>
</dbReference>
<protein>
    <submittedName>
        <fullName evidence="2">Uncharacterized protein</fullName>
    </submittedName>
</protein>
<evidence type="ECO:0000313" key="3">
    <source>
        <dbReference type="Proteomes" id="UP001162131"/>
    </source>
</evidence>
<sequence>MGNCCSKNQSLPQAMEKDHSIHLVCDESLLRSTFKGSLKLAHYEETSINNQLSIIIDENSDEDLTKANIERNEKTRTSLAENSEEIS</sequence>
<gene>
    <name evidence="2" type="ORF">BSTOLATCC_MIC11746</name>
</gene>